<proteinExistence type="predicted"/>
<dbReference type="InterPro" id="IPR036397">
    <property type="entry name" value="RNaseH_sf"/>
</dbReference>
<name>A0A4Y2A5X3_ARAVE</name>
<dbReference type="GO" id="GO:0003676">
    <property type="term" value="F:nucleic acid binding"/>
    <property type="evidence" value="ECO:0007669"/>
    <property type="project" value="InterPro"/>
</dbReference>
<gene>
    <name evidence="1" type="ORF">AVEN_243636_1</name>
</gene>
<evidence type="ECO:0008006" key="3">
    <source>
        <dbReference type="Google" id="ProtNLM"/>
    </source>
</evidence>
<keyword evidence="2" id="KW-1185">Reference proteome</keyword>
<accession>A0A4Y2A5X3</accession>
<dbReference type="AlphaFoldDB" id="A0A4Y2A5X3"/>
<sequence>MPTLLYTTVTERTLAHIASAWIRNLTQRLEKKLSSIQRPVEYYGNLPEDVYSRTTSDCRTHALCDYEDNVHGWRNHSTECIKEGRINSEEDLENKGLINNFIDGSKSDLRVDTTYCILDEQQALHHSWQVRLQEENLVYQAELVAIYESVKNNVTLQSDIKIWSDIQSSLKTIANENNANKIAREIQTLLLNNTNIRLGWICSVFSRVI</sequence>
<evidence type="ECO:0000313" key="1">
    <source>
        <dbReference type="EMBL" id="GBL74775.1"/>
    </source>
</evidence>
<dbReference type="EMBL" id="BGPR01000006">
    <property type="protein sequence ID" value="GBL74775.1"/>
    <property type="molecule type" value="Genomic_DNA"/>
</dbReference>
<protein>
    <recommendedName>
        <fullName evidence="3">RNase H type-1 domain-containing protein</fullName>
    </recommendedName>
</protein>
<organism evidence="1 2">
    <name type="scientific">Araneus ventricosus</name>
    <name type="common">Orbweaver spider</name>
    <name type="synonym">Epeira ventricosa</name>
    <dbReference type="NCBI Taxonomy" id="182803"/>
    <lineage>
        <taxon>Eukaryota</taxon>
        <taxon>Metazoa</taxon>
        <taxon>Ecdysozoa</taxon>
        <taxon>Arthropoda</taxon>
        <taxon>Chelicerata</taxon>
        <taxon>Arachnida</taxon>
        <taxon>Araneae</taxon>
        <taxon>Araneomorphae</taxon>
        <taxon>Entelegynae</taxon>
        <taxon>Araneoidea</taxon>
        <taxon>Araneidae</taxon>
        <taxon>Araneus</taxon>
    </lineage>
</organism>
<dbReference type="Proteomes" id="UP000499080">
    <property type="component" value="Unassembled WGS sequence"/>
</dbReference>
<evidence type="ECO:0000313" key="2">
    <source>
        <dbReference type="Proteomes" id="UP000499080"/>
    </source>
</evidence>
<reference evidence="1 2" key="1">
    <citation type="journal article" date="2019" name="Sci. Rep.">
        <title>Orb-weaving spider Araneus ventricosus genome elucidates the spidroin gene catalogue.</title>
        <authorList>
            <person name="Kono N."/>
            <person name="Nakamura H."/>
            <person name="Ohtoshi R."/>
            <person name="Moran D.A.P."/>
            <person name="Shinohara A."/>
            <person name="Yoshida Y."/>
            <person name="Fujiwara M."/>
            <person name="Mori M."/>
            <person name="Tomita M."/>
            <person name="Arakawa K."/>
        </authorList>
    </citation>
    <scope>NUCLEOTIDE SEQUENCE [LARGE SCALE GENOMIC DNA]</scope>
</reference>
<comment type="caution">
    <text evidence="1">The sequence shown here is derived from an EMBL/GenBank/DDBJ whole genome shotgun (WGS) entry which is preliminary data.</text>
</comment>
<dbReference type="Gene3D" id="3.30.420.10">
    <property type="entry name" value="Ribonuclease H-like superfamily/Ribonuclease H"/>
    <property type="match status" value="1"/>
</dbReference>